<dbReference type="EMBL" id="JADBEO010000056">
    <property type="protein sequence ID" value="MDR4308544.1"/>
    <property type="molecule type" value="Genomic_DNA"/>
</dbReference>
<dbReference type="CDD" id="cd00448">
    <property type="entry name" value="YjgF_YER057c_UK114_family"/>
    <property type="match status" value="1"/>
</dbReference>
<reference evidence="3" key="1">
    <citation type="submission" date="2020-10" db="EMBL/GenBank/DDBJ databases">
        <authorList>
            <person name="Abbas A."/>
            <person name="Razzaq R."/>
            <person name="Waqas M."/>
            <person name="Abbas N."/>
            <person name="Nielsen T.K."/>
            <person name="Hansen L.H."/>
            <person name="Hussain S."/>
            <person name="Shahid M."/>
        </authorList>
    </citation>
    <scope>NUCLEOTIDE SEQUENCE</scope>
    <source>
        <strain evidence="3">S14</strain>
    </source>
</reference>
<organism evidence="3 4">
    <name type="scientific">Chelatococcus sambhunathii</name>
    <dbReference type="NCBI Taxonomy" id="363953"/>
    <lineage>
        <taxon>Bacteria</taxon>
        <taxon>Pseudomonadati</taxon>
        <taxon>Pseudomonadota</taxon>
        <taxon>Alphaproteobacteria</taxon>
        <taxon>Hyphomicrobiales</taxon>
        <taxon>Chelatococcaceae</taxon>
        <taxon>Chelatococcus</taxon>
    </lineage>
</organism>
<protein>
    <submittedName>
        <fullName evidence="3">RidA family protein</fullName>
    </submittedName>
</protein>
<feature type="signal peptide" evidence="2">
    <location>
        <begin position="1"/>
        <end position="25"/>
    </location>
</feature>
<accession>A0ABU1DKC2</accession>
<dbReference type="Proteomes" id="UP001181622">
    <property type="component" value="Unassembled WGS sequence"/>
</dbReference>
<dbReference type="NCBIfam" id="TIGR00004">
    <property type="entry name" value="Rid family detoxifying hydrolase"/>
    <property type="match status" value="1"/>
</dbReference>
<dbReference type="InterPro" id="IPR006056">
    <property type="entry name" value="RidA"/>
</dbReference>
<dbReference type="PROSITE" id="PS01094">
    <property type="entry name" value="UPF0076"/>
    <property type="match status" value="1"/>
</dbReference>
<evidence type="ECO:0000256" key="1">
    <source>
        <dbReference type="ARBA" id="ARBA00010552"/>
    </source>
</evidence>
<dbReference type="Gene3D" id="3.30.1330.40">
    <property type="entry name" value="RutC-like"/>
    <property type="match status" value="1"/>
</dbReference>
<dbReference type="PANTHER" id="PTHR11803:SF39">
    <property type="entry name" value="2-IMINOBUTANOATE_2-IMINOPROPANOATE DEAMINASE"/>
    <property type="match status" value="1"/>
</dbReference>
<dbReference type="RefSeq" id="WP_309394381.1">
    <property type="nucleotide sequence ID" value="NZ_JADBEO010000056.1"/>
</dbReference>
<dbReference type="InterPro" id="IPR019897">
    <property type="entry name" value="RidA_CS"/>
</dbReference>
<gene>
    <name evidence="3" type="ORF">IHQ68_18140</name>
</gene>
<sequence length="151" mass="15995">MRTPVNPILSAVALATVLSAGTAIADDKQVISSPDAPAAIGPYSQAIAKGGVVYLAGQIPIDPKTKELKLGTIEEQTKLVLENLKAVLAAAGLTMDDVVSTSVFMKDLNEFKQMNEVYAQYFKDKPPARATVQVARLPRDVSIEISAIAAK</sequence>
<evidence type="ECO:0000313" key="3">
    <source>
        <dbReference type="EMBL" id="MDR4308544.1"/>
    </source>
</evidence>
<dbReference type="PANTHER" id="PTHR11803">
    <property type="entry name" value="2-IMINOBUTANOATE/2-IMINOPROPANOATE DEAMINASE RIDA"/>
    <property type="match status" value="1"/>
</dbReference>
<comment type="similarity">
    <text evidence="1">Belongs to the RutC family.</text>
</comment>
<dbReference type="InterPro" id="IPR006175">
    <property type="entry name" value="YjgF/YER057c/UK114"/>
</dbReference>
<name>A0ABU1DKC2_9HYPH</name>
<evidence type="ECO:0000313" key="4">
    <source>
        <dbReference type="Proteomes" id="UP001181622"/>
    </source>
</evidence>
<keyword evidence="2" id="KW-0732">Signal</keyword>
<dbReference type="InterPro" id="IPR035959">
    <property type="entry name" value="RutC-like_sf"/>
</dbReference>
<comment type="caution">
    <text evidence="3">The sequence shown here is derived from an EMBL/GenBank/DDBJ whole genome shotgun (WGS) entry which is preliminary data.</text>
</comment>
<proteinExistence type="inferred from homology"/>
<dbReference type="Pfam" id="PF01042">
    <property type="entry name" value="Ribonuc_L-PSP"/>
    <property type="match status" value="1"/>
</dbReference>
<evidence type="ECO:0000256" key="2">
    <source>
        <dbReference type="SAM" id="SignalP"/>
    </source>
</evidence>
<feature type="chain" id="PRO_5045174055" evidence="2">
    <location>
        <begin position="26"/>
        <end position="151"/>
    </location>
</feature>
<dbReference type="SUPFAM" id="SSF55298">
    <property type="entry name" value="YjgF-like"/>
    <property type="match status" value="1"/>
</dbReference>
<keyword evidence="4" id="KW-1185">Reference proteome</keyword>